<keyword evidence="2" id="KW-1185">Reference proteome</keyword>
<gene>
    <name evidence="1" type="ORF">RV14_GL001965</name>
</gene>
<dbReference type="Proteomes" id="UP000182152">
    <property type="component" value="Unassembled WGS sequence"/>
</dbReference>
<comment type="caution">
    <text evidence="1">The sequence shown here is derived from an EMBL/GenBank/DDBJ whole genome shotgun (WGS) entry which is preliminary data.</text>
</comment>
<dbReference type="AlphaFoldDB" id="A0A1L8WPM7"/>
<evidence type="ECO:0000313" key="2">
    <source>
        <dbReference type="Proteomes" id="UP000182152"/>
    </source>
</evidence>
<name>A0A1L8WPM7_9ENTE</name>
<sequence>MKIKGKKQDSQFYGDFLVFAYIAYNEVGLFLRNLFVNVFFFIGINKFFLPSRKGYLPSFYSKIQTALYKQAG</sequence>
<protein>
    <submittedName>
        <fullName evidence="1">Uncharacterized protein</fullName>
    </submittedName>
</protein>
<organism evidence="1 2">
    <name type="scientific">Enterococcus ratti</name>
    <dbReference type="NCBI Taxonomy" id="150033"/>
    <lineage>
        <taxon>Bacteria</taxon>
        <taxon>Bacillati</taxon>
        <taxon>Bacillota</taxon>
        <taxon>Bacilli</taxon>
        <taxon>Lactobacillales</taxon>
        <taxon>Enterococcaceae</taxon>
        <taxon>Enterococcus</taxon>
    </lineage>
</organism>
<dbReference type="EMBL" id="JXLB01000006">
    <property type="protein sequence ID" value="OJG82963.1"/>
    <property type="molecule type" value="Genomic_DNA"/>
</dbReference>
<reference evidence="1 2" key="1">
    <citation type="submission" date="2014-12" db="EMBL/GenBank/DDBJ databases">
        <title>Draft genome sequences of 29 type strains of Enterococci.</title>
        <authorList>
            <person name="Zhong Z."/>
            <person name="Sun Z."/>
            <person name="Liu W."/>
            <person name="Zhang W."/>
            <person name="Zhang H."/>
        </authorList>
    </citation>
    <scope>NUCLEOTIDE SEQUENCE [LARGE SCALE GENOMIC DNA]</scope>
    <source>
        <strain evidence="1 2">DSM 15687</strain>
    </source>
</reference>
<evidence type="ECO:0000313" key="1">
    <source>
        <dbReference type="EMBL" id="OJG82963.1"/>
    </source>
</evidence>
<proteinExistence type="predicted"/>
<accession>A0A1L8WPM7</accession>